<evidence type="ECO:0008006" key="3">
    <source>
        <dbReference type="Google" id="ProtNLM"/>
    </source>
</evidence>
<name>A0A511MCA8_9NOCA</name>
<comment type="caution">
    <text evidence="1">The sequence shown here is derived from an EMBL/GenBank/DDBJ whole genome shotgun (WGS) entry which is preliminary data.</text>
</comment>
<protein>
    <recommendedName>
        <fullName evidence="3">Head-to-tail stopper</fullName>
    </recommendedName>
</protein>
<gene>
    <name evidence="1" type="ORF">NN4_19150</name>
</gene>
<keyword evidence="2" id="KW-1185">Reference proteome</keyword>
<accession>A0A511MCA8</accession>
<evidence type="ECO:0000313" key="1">
    <source>
        <dbReference type="EMBL" id="GEM37396.1"/>
    </source>
</evidence>
<dbReference type="AlphaFoldDB" id="A0A511MCA8"/>
<sequence>MDPVMPFGETITVLRRPARDKFGDQSYDAHHTVSGVGIDWRATDADNSSGELDFRSSVSSDVTLYCPRGTDILASDQIELPDGQVYAVVGKPAPWRSPMTGWAPGVEVRAKRVSG</sequence>
<reference evidence="1 2" key="1">
    <citation type="submission" date="2019-07" db="EMBL/GenBank/DDBJ databases">
        <title>Whole genome shotgun sequence of Nocardia ninae NBRC 108245.</title>
        <authorList>
            <person name="Hosoyama A."/>
            <person name="Uohara A."/>
            <person name="Ohji S."/>
            <person name="Ichikawa N."/>
        </authorList>
    </citation>
    <scope>NUCLEOTIDE SEQUENCE [LARGE SCALE GENOMIC DNA]</scope>
    <source>
        <strain evidence="1 2">NBRC 108245</strain>
    </source>
</reference>
<proteinExistence type="predicted"/>
<evidence type="ECO:0000313" key="2">
    <source>
        <dbReference type="Proteomes" id="UP000321424"/>
    </source>
</evidence>
<organism evidence="1 2">
    <name type="scientific">Nocardia ninae NBRC 108245</name>
    <dbReference type="NCBI Taxonomy" id="1210091"/>
    <lineage>
        <taxon>Bacteria</taxon>
        <taxon>Bacillati</taxon>
        <taxon>Actinomycetota</taxon>
        <taxon>Actinomycetes</taxon>
        <taxon>Mycobacteriales</taxon>
        <taxon>Nocardiaceae</taxon>
        <taxon>Nocardia</taxon>
    </lineage>
</organism>
<dbReference type="Proteomes" id="UP000321424">
    <property type="component" value="Unassembled WGS sequence"/>
</dbReference>
<dbReference type="EMBL" id="BJXA01000009">
    <property type="protein sequence ID" value="GEM37396.1"/>
    <property type="molecule type" value="Genomic_DNA"/>
</dbReference>